<protein>
    <submittedName>
        <fullName evidence="8">TauD/TfdA family dioxygenase</fullName>
    </submittedName>
</protein>
<dbReference type="PANTHER" id="PTHR30468:SF5">
    <property type="entry name" value="ALPHA-KETOGLUTARATE-DEPENDENT SULFATE ESTER DIOXYGENASE"/>
    <property type="match status" value="1"/>
</dbReference>
<keyword evidence="4 8" id="KW-0223">Dioxygenase</keyword>
<name>A0A7W4J9N4_9PROT</name>
<dbReference type="InterPro" id="IPR042098">
    <property type="entry name" value="TauD-like_sf"/>
</dbReference>
<keyword evidence="9" id="KW-1185">Reference proteome</keyword>
<keyword evidence="5" id="KW-0560">Oxidoreductase</keyword>
<evidence type="ECO:0000313" key="8">
    <source>
        <dbReference type="EMBL" id="MBB2177243.1"/>
    </source>
</evidence>
<evidence type="ECO:0000259" key="7">
    <source>
        <dbReference type="Pfam" id="PF02668"/>
    </source>
</evidence>
<dbReference type="AlphaFoldDB" id="A0A7W4J9N4"/>
<gene>
    <name evidence="8" type="ORF">HLH21_15135</name>
</gene>
<evidence type="ECO:0000256" key="1">
    <source>
        <dbReference type="ARBA" id="ARBA00001954"/>
    </source>
</evidence>
<sequence length="312" mass="34561">MPGTNNEFRVERVTGNIGAIIHGVNAAAPISDGLAAKLREALWEYKVIFLRDQHDMTDESQIIFASRMGKVISAAHPTHGGKEGHPMISALDSEDRITKTNRWHTDTTFVDTIPAGAVLRAITLPPYGGDTMWANTEKAYMDMPEHLKAFLEKAWAVHSNRWGYAHARTIDGDLPPTSEESSFGATGFSGNPFEAIHPLIRIHPHTKRPTIIAGNHLRHILGLGAAASFEMLSIIQQYITVAENTVRWRWAPGDIAVWDNEATQHLAVADYHHRRVMHRISLVGEPPVSMDGRTGYQRIGHFTPIVPSPVSL</sequence>
<dbReference type="InterPro" id="IPR051323">
    <property type="entry name" value="AtsK-like"/>
</dbReference>
<keyword evidence="6" id="KW-0408">Iron</keyword>
<dbReference type="Pfam" id="PF02668">
    <property type="entry name" value="TauD"/>
    <property type="match status" value="1"/>
</dbReference>
<comment type="similarity">
    <text evidence="2">Belongs to the TfdA dioxygenase family.</text>
</comment>
<evidence type="ECO:0000256" key="2">
    <source>
        <dbReference type="ARBA" id="ARBA00005896"/>
    </source>
</evidence>
<evidence type="ECO:0000256" key="4">
    <source>
        <dbReference type="ARBA" id="ARBA00022964"/>
    </source>
</evidence>
<dbReference type="GO" id="GO:0016706">
    <property type="term" value="F:2-oxoglutarate-dependent dioxygenase activity"/>
    <property type="evidence" value="ECO:0007669"/>
    <property type="project" value="TreeGrafter"/>
</dbReference>
<evidence type="ECO:0000313" key="9">
    <source>
        <dbReference type="Proteomes" id="UP000561066"/>
    </source>
</evidence>
<dbReference type="PANTHER" id="PTHR30468">
    <property type="entry name" value="ALPHA-KETOGLUTARATE-DEPENDENT SULFONATE DIOXYGENASE"/>
    <property type="match status" value="1"/>
</dbReference>
<accession>A0A7W4J9N4</accession>
<evidence type="ECO:0000256" key="3">
    <source>
        <dbReference type="ARBA" id="ARBA00022723"/>
    </source>
</evidence>
<dbReference type="Gene3D" id="3.60.130.10">
    <property type="entry name" value="Clavaminate synthase-like"/>
    <property type="match status" value="1"/>
</dbReference>
<dbReference type="InterPro" id="IPR003819">
    <property type="entry name" value="TauD/TfdA-like"/>
</dbReference>
<organism evidence="8 9">
    <name type="scientific">Gluconacetobacter johannae</name>
    <dbReference type="NCBI Taxonomy" id="112140"/>
    <lineage>
        <taxon>Bacteria</taxon>
        <taxon>Pseudomonadati</taxon>
        <taxon>Pseudomonadota</taxon>
        <taxon>Alphaproteobacteria</taxon>
        <taxon>Acetobacterales</taxon>
        <taxon>Acetobacteraceae</taxon>
        <taxon>Gluconacetobacter</taxon>
    </lineage>
</organism>
<reference evidence="8 9" key="1">
    <citation type="submission" date="2020-04" db="EMBL/GenBank/DDBJ databases">
        <title>Description of novel Gluconacetobacter.</title>
        <authorList>
            <person name="Sombolestani A."/>
        </authorList>
    </citation>
    <scope>NUCLEOTIDE SEQUENCE [LARGE SCALE GENOMIC DNA]</scope>
    <source>
        <strain evidence="8 9">LMG 21312</strain>
    </source>
</reference>
<proteinExistence type="inferred from homology"/>
<keyword evidence="3" id="KW-0479">Metal-binding</keyword>
<comment type="caution">
    <text evidence="8">The sequence shown here is derived from an EMBL/GenBank/DDBJ whole genome shotgun (WGS) entry which is preliminary data.</text>
</comment>
<dbReference type="RefSeq" id="WP_182944586.1">
    <property type="nucleotide sequence ID" value="NZ_JABEQH010000024.1"/>
</dbReference>
<evidence type="ECO:0000256" key="6">
    <source>
        <dbReference type="ARBA" id="ARBA00023004"/>
    </source>
</evidence>
<evidence type="ECO:0000256" key="5">
    <source>
        <dbReference type="ARBA" id="ARBA00023002"/>
    </source>
</evidence>
<comment type="cofactor">
    <cofactor evidence="1">
        <name>Fe(2+)</name>
        <dbReference type="ChEBI" id="CHEBI:29033"/>
    </cofactor>
</comment>
<dbReference type="SUPFAM" id="SSF51197">
    <property type="entry name" value="Clavaminate synthase-like"/>
    <property type="match status" value="1"/>
</dbReference>
<dbReference type="Proteomes" id="UP000561066">
    <property type="component" value="Unassembled WGS sequence"/>
</dbReference>
<dbReference type="EMBL" id="JABEQH010000024">
    <property type="protein sequence ID" value="MBB2177243.1"/>
    <property type="molecule type" value="Genomic_DNA"/>
</dbReference>
<dbReference type="GO" id="GO:0046872">
    <property type="term" value="F:metal ion binding"/>
    <property type="evidence" value="ECO:0007669"/>
    <property type="project" value="UniProtKB-KW"/>
</dbReference>
<feature type="domain" description="TauD/TfdA-like" evidence="7">
    <location>
        <begin position="10"/>
        <end position="280"/>
    </location>
</feature>
<dbReference type="GO" id="GO:0005737">
    <property type="term" value="C:cytoplasm"/>
    <property type="evidence" value="ECO:0007669"/>
    <property type="project" value="TreeGrafter"/>
</dbReference>